<proteinExistence type="predicted"/>
<dbReference type="EnsemblMetazoa" id="PPAI008108-RA">
    <property type="protein sequence ID" value="PPAI008108-PA"/>
    <property type="gene ID" value="PPAI008108"/>
</dbReference>
<organism evidence="1 2">
    <name type="scientific">Phlebotomus papatasi</name>
    <name type="common">Sandfly</name>
    <dbReference type="NCBI Taxonomy" id="29031"/>
    <lineage>
        <taxon>Eukaryota</taxon>
        <taxon>Metazoa</taxon>
        <taxon>Ecdysozoa</taxon>
        <taxon>Arthropoda</taxon>
        <taxon>Hexapoda</taxon>
        <taxon>Insecta</taxon>
        <taxon>Pterygota</taxon>
        <taxon>Neoptera</taxon>
        <taxon>Endopterygota</taxon>
        <taxon>Diptera</taxon>
        <taxon>Nematocera</taxon>
        <taxon>Psychodoidea</taxon>
        <taxon>Psychodidae</taxon>
        <taxon>Phlebotomus</taxon>
        <taxon>Phlebotomus</taxon>
    </lineage>
</organism>
<evidence type="ECO:0000313" key="2">
    <source>
        <dbReference type="Proteomes" id="UP000092462"/>
    </source>
</evidence>
<protein>
    <submittedName>
        <fullName evidence="1">Uncharacterized protein</fullName>
    </submittedName>
</protein>
<dbReference type="VEuPathDB" id="VectorBase:PPAPM1_008916"/>
<sequence>AKVLFKPTDSPQFVTVSGVRGEIPSPIVLDPGHYTIKTTIDKVIFLDYFVLLPAAYYEASILTRKIENPCEITDLSLCSHFKYPSIKMYTPAYTGYNTEDKSSTSTVMQYSDYEHLSIQGEDQIPVLNGYQPKLYFPVRVWQSGKYILVVDYITRRDYVEPELAKKIVHLDNDVEHTVVLNAGRKDIGIISVTAIPLSQWSLDYVTPSQVCVMRDGECVKGSFRTVPDSKKIEFETDHEDMVSDNLSDVVFDNNTKLINLNRDLTTIEIRSKVPSPGRYVILVKFYQPYHPKFNIDYRIQVDQQTLEGKFPVRHCPSNIGCREVVKGEGDYIWFDIEDSFGLTLTNADPSKEVWLDFVLLVPADQFK</sequence>
<dbReference type="Proteomes" id="UP000092462">
    <property type="component" value="Unassembled WGS sequence"/>
</dbReference>
<dbReference type="VEuPathDB" id="VectorBase:PPAI008108"/>
<dbReference type="AlphaFoldDB" id="A0A1B0DIX1"/>
<name>A0A1B0DIX1_PHLPP</name>
<dbReference type="EMBL" id="AJVK01063253">
    <property type="status" value="NOT_ANNOTATED_CDS"/>
    <property type="molecule type" value="Genomic_DNA"/>
</dbReference>
<reference evidence="1" key="1">
    <citation type="submission" date="2022-08" db="UniProtKB">
        <authorList>
            <consortium name="EnsemblMetazoa"/>
        </authorList>
    </citation>
    <scope>IDENTIFICATION</scope>
    <source>
        <strain evidence="1">Israel</strain>
    </source>
</reference>
<accession>A0A1B0DIX1</accession>
<evidence type="ECO:0000313" key="1">
    <source>
        <dbReference type="EnsemblMetazoa" id="PPAI008108-PA"/>
    </source>
</evidence>
<keyword evidence="2" id="KW-1185">Reference proteome</keyword>